<organism evidence="1 2">
    <name type="scientific">Parelaphostrongylus tenuis</name>
    <name type="common">Meningeal worm</name>
    <dbReference type="NCBI Taxonomy" id="148309"/>
    <lineage>
        <taxon>Eukaryota</taxon>
        <taxon>Metazoa</taxon>
        <taxon>Ecdysozoa</taxon>
        <taxon>Nematoda</taxon>
        <taxon>Chromadorea</taxon>
        <taxon>Rhabditida</taxon>
        <taxon>Rhabditina</taxon>
        <taxon>Rhabditomorpha</taxon>
        <taxon>Strongyloidea</taxon>
        <taxon>Metastrongylidae</taxon>
        <taxon>Parelaphostrongylus</taxon>
    </lineage>
</organism>
<protein>
    <submittedName>
        <fullName evidence="1">Uncharacterized protein</fullName>
    </submittedName>
</protein>
<gene>
    <name evidence="1" type="ORF">KIN20_010882</name>
</gene>
<proteinExistence type="predicted"/>
<keyword evidence="2" id="KW-1185">Reference proteome</keyword>
<dbReference type="Proteomes" id="UP001196413">
    <property type="component" value="Unassembled WGS sequence"/>
</dbReference>
<reference evidence="1" key="1">
    <citation type="submission" date="2021-06" db="EMBL/GenBank/DDBJ databases">
        <title>Parelaphostrongylus tenuis whole genome reference sequence.</title>
        <authorList>
            <person name="Garwood T.J."/>
            <person name="Larsen P.A."/>
            <person name="Fountain-Jones N.M."/>
            <person name="Garbe J.R."/>
            <person name="Macchietto M.G."/>
            <person name="Kania S.A."/>
            <person name="Gerhold R.W."/>
            <person name="Richards J.E."/>
            <person name="Wolf T.M."/>
        </authorList>
    </citation>
    <scope>NUCLEOTIDE SEQUENCE</scope>
    <source>
        <strain evidence="1">MNPRO001-30</strain>
        <tissue evidence="1">Meninges</tissue>
    </source>
</reference>
<evidence type="ECO:0000313" key="1">
    <source>
        <dbReference type="EMBL" id="KAJ1354072.1"/>
    </source>
</evidence>
<sequence length="74" mass="8279">MAYAGPTVSARVPDIAASKEIAQGFVQRLVMQTLFDVLESKGRYAFLSDAVISAIVRQFLLTFHTNHCNVRMLY</sequence>
<name>A0AAD5QKJ7_PARTN</name>
<dbReference type="EMBL" id="JAHQIW010001941">
    <property type="protein sequence ID" value="KAJ1354072.1"/>
    <property type="molecule type" value="Genomic_DNA"/>
</dbReference>
<dbReference type="AlphaFoldDB" id="A0AAD5QKJ7"/>
<evidence type="ECO:0000313" key="2">
    <source>
        <dbReference type="Proteomes" id="UP001196413"/>
    </source>
</evidence>
<comment type="caution">
    <text evidence="1">The sequence shown here is derived from an EMBL/GenBank/DDBJ whole genome shotgun (WGS) entry which is preliminary data.</text>
</comment>
<accession>A0AAD5QKJ7</accession>